<gene>
    <name evidence="2" type="ORF">NESM_000588100</name>
</gene>
<sequence length="1275" mass="136281">MFFAPPVKVPRTQRLTLSTSGAAPSVYRRATEGQSELAEAPPASLDDAVFVDASTGCAMPAASFLSGAGTHMCWLVDENKKLLRLWNVSRPGWQSAAPRLAEIPYFAAAREGLPLLVSEMHPEEESLAFCSERGAISSLDHSIEVQMMDSDNANCTASSFVCARRRVGGEAVVVTVLGTTAGVLLVDLKYDGTHTTAEFNRRDPASMRWAGGSQKNNNNIVFAGGHDGDGGYVGAEEEEDDDKEDKEDAARAPQRPSGGLWNTIKSLVGGHRGGDRRAERVAGVADMPASDADGAVPVWPLSAAGRDRRGDGPLAFTHVHLRHHYPEQVLAVNAAGEVFLLDVGPLPPTQQLSTRGATTATTTSSTAAAAAAAVPRLSIKWATSLPVALKCRGSVVSCSETRHRVCLLYHVRGSRTRPLPALWLVTLDATLGRVVNYVVLNAVADVVSAAARLPPHHVKIFSDDVRREVLISVGAYLLRVNNQVGVRQPCSSEDTVCFSKLEQPVASLLRSDGSLVTLDAHGPQLTVRDVLASRMTDVAGGGEDPRRRRDGADSGELELQRIVDAVRNDAKLSLDGALLCASEALAAAAESLLCGPHGGGGGTVGGEGNWARCDLNAEDENIVVRVTRRLTAQQQSHRRFLLAILRDERIRAQVSPATVAQLLSTQEMLASLCALRSMQNVGLQAEKSASTDSRGSTQRTLPSFSAMPVHAAPGGTNDSGGGGEGAGYLVQRHASTQDGARLLKSAEQLERCQQILRRAVVAVAEQMRAAQKSRACGEAPLLTAAEICFAAPANVVRLLHHVGAYMSDVRQTVALSLEEKFAECYAAGCIYVVVAQTVVESREDVRGVYDIADGVLAQMWTSSAGLVDGVEACFSGACAQLSNALAEVCDVASSGDGGSSQAVFGTAVALQHRCDMLDVVAYLLYFSLSNNGHHDARRVASVVTATLLREPFTAGPVGYPYGAPTPAQGCHEIGRRVMRVCETLALRFDVMPVLMMFALSTPVDDPASTPELYEQLQRYCQRNSNAYEAALQTLWDQGREWELLSLPAVLPAVPDARARRTEFLEAHAPHLLWLADPTRYDALASEGATCPPYIAYGDTQLAHRTRCNAVARLAWIAGGAAPSSRMNAVQLSDAIVAAQQTYLTPATSSITLGPQAAVQRLLEMQDCVAAWAQAAVIACHTMHPTSEDLLVQVLRRCRVHDGAMCLQDIFENSVSERETDTQLRQTALGQAVLACAALQDAETLRRVCETLLTAEELALLSSWLGYVWAVNREAV</sequence>
<accession>A0AAW0ETW7</accession>
<protein>
    <submittedName>
        <fullName evidence="2">Uncharacterized protein</fullName>
    </submittedName>
</protein>
<keyword evidence="3" id="KW-1185">Reference proteome</keyword>
<evidence type="ECO:0000256" key="1">
    <source>
        <dbReference type="SAM" id="MobiDB-lite"/>
    </source>
</evidence>
<feature type="compositionally biased region" description="Acidic residues" evidence="1">
    <location>
        <begin position="235"/>
        <end position="247"/>
    </location>
</feature>
<reference evidence="2 3" key="1">
    <citation type="journal article" date="2021" name="MBio">
        <title>A New Model Trypanosomatid, Novymonas esmeraldas: Genomic Perception of Its 'Candidatus Pandoraea novymonadis' Endosymbiont.</title>
        <authorList>
            <person name="Zakharova A."/>
            <person name="Saura A."/>
            <person name="Butenko A."/>
            <person name="Podesvova L."/>
            <person name="Warmusova S."/>
            <person name="Kostygov A.Y."/>
            <person name="Nenarokova A."/>
            <person name="Lukes J."/>
            <person name="Opperdoes F.R."/>
            <person name="Yurchenko V."/>
        </authorList>
    </citation>
    <scope>NUCLEOTIDE SEQUENCE [LARGE SCALE GENOMIC DNA]</scope>
    <source>
        <strain evidence="2 3">E262AT.01</strain>
    </source>
</reference>
<proteinExistence type="predicted"/>
<organism evidence="2 3">
    <name type="scientific">Novymonas esmeraldas</name>
    <dbReference type="NCBI Taxonomy" id="1808958"/>
    <lineage>
        <taxon>Eukaryota</taxon>
        <taxon>Discoba</taxon>
        <taxon>Euglenozoa</taxon>
        <taxon>Kinetoplastea</taxon>
        <taxon>Metakinetoplastina</taxon>
        <taxon>Trypanosomatida</taxon>
        <taxon>Trypanosomatidae</taxon>
        <taxon>Novymonas</taxon>
    </lineage>
</organism>
<feature type="region of interest" description="Disordered" evidence="1">
    <location>
        <begin position="212"/>
        <end position="279"/>
    </location>
</feature>
<dbReference type="EMBL" id="JAECZO010000078">
    <property type="protein sequence ID" value="KAK7196505.1"/>
    <property type="molecule type" value="Genomic_DNA"/>
</dbReference>
<dbReference type="Proteomes" id="UP001430356">
    <property type="component" value="Unassembled WGS sequence"/>
</dbReference>
<evidence type="ECO:0000313" key="2">
    <source>
        <dbReference type="EMBL" id="KAK7196505.1"/>
    </source>
</evidence>
<dbReference type="AlphaFoldDB" id="A0AAW0ETW7"/>
<evidence type="ECO:0000313" key="3">
    <source>
        <dbReference type="Proteomes" id="UP001430356"/>
    </source>
</evidence>
<name>A0AAW0ETW7_9TRYP</name>
<comment type="caution">
    <text evidence="2">The sequence shown here is derived from an EMBL/GenBank/DDBJ whole genome shotgun (WGS) entry which is preliminary data.</text>
</comment>